<accession>A0AAN7BLP8</accession>
<evidence type="ECO:0000313" key="1">
    <source>
        <dbReference type="EMBL" id="KAK4225720.1"/>
    </source>
</evidence>
<gene>
    <name evidence="1" type="ORF">QBC38DRAFT_457042</name>
</gene>
<sequence>MAFWTPFAVVIVLCTLIYMVPSFRRMSAQLWPAVFGQPDSAEAALLQSVVNHLVAMSSKMATAQAQKTMSDALVEASTALQKMALASENVSTHVESRG</sequence>
<dbReference type="AlphaFoldDB" id="A0AAN7BLP8"/>
<organism evidence="1 2">
    <name type="scientific">Podospora fimiseda</name>
    <dbReference type="NCBI Taxonomy" id="252190"/>
    <lineage>
        <taxon>Eukaryota</taxon>
        <taxon>Fungi</taxon>
        <taxon>Dikarya</taxon>
        <taxon>Ascomycota</taxon>
        <taxon>Pezizomycotina</taxon>
        <taxon>Sordariomycetes</taxon>
        <taxon>Sordariomycetidae</taxon>
        <taxon>Sordariales</taxon>
        <taxon>Podosporaceae</taxon>
        <taxon>Podospora</taxon>
    </lineage>
</organism>
<reference evidence="1" key="2">
    <citation type="submission" date="2023-05" db="EMBL/GenBank/DDBJ databases">
        <authorList>
            <consortium name="Lawrence Berkeley National Laboratory"/>
            <person name="Steindorff A."/>
            <person name="Hensen N."/>
            <person name="Bonometti L."/>
            <person name="Westerberg I."/>
            <person name="Brannstrom I.O."/>
            <person name="Guillou S."/>
            <person name="Cros-Aarteil S."/>
            <person name="Calhoun S."/>
            <person name="Haridas S."/>
            <person name="Kuo A."/>
            <person name="Mondo S."/>
            <person name="Pangilinan J."/>
            <person name="Riley R."/>
            <person name="Labutti K."/>
            <person name="Andreopoulos B."/>
            <person name="Lipzen A."/>
            <person name="Chen C."/>
            <person name="Yanf M."/>
            <person name="Daum C."/>
            <person name="Ng V."/>
            <person name="Clum A."/>
            <person name="Ohm R."/>
            <person name="Martin F."/>
            <person name="Silar P."/>
            <person name="Natvig D."/>
            <person name="Lalanne C."/>
            <person name="Gautier V."/>
            <person name="Ament-Velasquez S.L."/>
            <person name="Kruys A."/>
            <person name="Hutchinson M.I."/>
            <person name="Powell A.J."/>
            <person name="Barry K."/>
            <person name="Miller A.N."/>
            <person name="Grigoriev I.V."/>
            <person name="Debuchy R."/>
            <person name="Gladieux P."/>
            <person name="Thoren M.H."/>
            <person name="Johannesson H."/>
        </authorList>
    </citation>
    <scope>NUCLEOTIDE SEQUENCE</scope>
    <source>
        <strain evidence="1">CBS 990.96</strain>
    </source>
</reference>
<dbReference type="Proteomes" id="UP001301958">
    <property type="component" value="Unassembled WGS sequence"/>
</dbReference>
<dbReference type="EMBL" id="MU865361">
    <property type="protein sequence ID" value="KAK4225720.1"/>
    <property type="molecule type" value="Genomic_DNA"/>
</dbReference>
<protein>
    <submittedName>
        <fullName evidence="1">Uncharacterized protein</fullName>
    </submittedName>
</protein>
<comment type="caution">
    <text evidence="1">The sequence shown here is derived from an EMBL/GenBank/DDBJ whole genome shotgun (WGS) entry which is preliminary data.</text>
</comment>
<keyword evidence="2" id="KW-1185">Reference proteome</keyword>
<evidence type="ECO:0000313" key="2">
    <source>
        <dbReference type="Proteomes" id="UP001301958"/>
    </source>
</evidence>
<proteinExistence type="predicted"/>
<name>A0AAN7BLP8_9PEZI</name>
<reference evidence="1" key="1">
    <citation type="journal article" date="2023" name="Mol. Phylogenet. Evol.">
        <title>Genome-scale phylogeny and comparative genomics of the fungal order Sordariales.</title>
        <authorList>
            <person name="Hensen N."/>
            <person name="Bonometti L."/>
            <person name="Westerberg I."/>
            <person name="Brannstrom I.O."/>
            <person name="Guillou S."/>
            <person name="Cros-Aarteil S."/>
            <person name="Calhoun S."/>
            <person name="Haridas S."/>
            <person name="Kuo A."/>
            <person name="Mondo S."/>
            <person name="Pangilinan J."/>
            <person name="Riley R."/>
            <person name="LaButti K."/>
            <person name="Andreopoulos B."/>
            <person name="Lipzen A."/>
            <person name="Chen C."/>
            <person name="Yan M."/>
            <person name="Daum C."/>
            <person name="Ng V."/>
            <person name="Clum A."/>
            <person name="Steindorff A."/>
            <person name="Ohm R.A."/>
            <person name="Martin F."/>
            <person name="Silar P."/>
            <person name="Natvig D.O."/>
            <person name="Lalanne C."/>
            <person name="Gautier V."/>
            <person name="Ament-Velasquez S.L."/>
            <person name="Kruys A."/>
            <person name="Hutchinson M.I."/>
            <person name="Powell A.J."/>
            <person name="Barry K."/>
            <person name="Miller A.N."/>
            <person name="Grigoriev I.V."/>
            <person name="Debuchy R."/>
            <person name="Gladieux P."/>
            <person name="Hiltunen Thoren M."/>
            <person name="Johannesson H."/>
        </authorList>
    </citation>
    <scope>NUCLEOTIDE SEQUENCE</scope>
    <source>
        <strain evidence="1">CBS 990.96</strain>
    </source>
</reference>